<feature type="region of interest" description="Disordered" evidence="1">
    <location>
        <begin position="281"/>
        <end position="306"/>
    </location>
</feature>
<dbReference type="InterPro" id="IPR008942">
    <property type="entry name" value="ENTH_VHS"/>
</dbReference>
<feature type="compositionally biased region" description="Low complexity" evidence="1">
    <location>
        <begin position="205"/>
        <end position="214"/>
    </location>
</feature>
<reference evidence="3 4" key="1">
    <citation type="journal article" date="2018" name="Mol. Biol. Evol.">
        <title>Broad Genomic Sampling Reveals a Smut Pathogenic Ancestry of the Fungal Clade Ustilaginomycotina.</title>
        <authorList>
            <person name="Kijpornyongpan T."/>
            <person name="Mondo S.J."/>
            <person name="Barry K."/>
            <person name="Sandor L."/>
            <person name="Lee J."/>
            <person name="Lipzen A."/>
            <person name="Pangilinan J."/>
            <person name="LaButti K."/>
            <person name="Hainaut M."/>
            <person name="Henrissat B."/>
            <person name="Grigoriev I.V."/>
            <person name="Spatafora J.W."/>
            <person name="Aime M.C."/>
        </authorList>
    </citation>
    <scope>NUCLEOTIDE SEQUENCE [LARGE SCALE GENOMIC DNA]</scope>
    <source>
        <strain evidence="3 4">MCA 4718</strain>
    </source>
</reference>
<organism evidence="3 4">
    <name type="scientific">Pseudomicrostroma glucosiphilum</name>
    <dbReference type="NCBI Taxonomy" id="1684307"/>
    <lineage>
        <taxon>Eukaryota</taxon>
        <taxon>Fungi</taxon>
        <taxon>Dikarya</taxon>
        <taxon>Basidiomycota</taxon>
        <taxon>Ustilaginomycotina</taxon>
        <taxon>Exobasidiomycetes</taxon>
        <taxon>Microstromatales</taxon>
        <taxon>Microstromatales incertae sedis</taxon>
        <taxon>Pseudomicrostroma</taxon>
    </lineage>
</organism>
<dbReference type="GO" id="GO:0007034">
    <property type="term" value="P:vacuolar transport"/>
    <property type="evidence" value="ECO:0007669"/>
    <property type="project" value="UniProtKB-ARBA"/>
</dbReference>
<evidence type="ECO:0000256" key="1">
    <source>
        <dbReference type="SAM" id="MobiDB-lite"/>
    </source>
</evidence>
<feature type="compositionally biased region" description="Acidic residues" evidence="1">
    <location>
        <begin position="541"/>
        <end position="559"/>
    </location>
</feature>
<name>A0A316U6S7_9BASI</name>
<keyword evidence="4" id="KW-1185">Reference proteome</keyword>
<dbReference type="InterPro" id="IPR045007">
    <property type="entry name" value="LSB5"/>
</dbReference>
<evidence type="ECO:0000259" key="2">
    <source>
        <dbReference type="PROSITE" id="PS50179"/>
    </source>
</evidence>
<feature type="compositionally biased region" description="Low complexity" evidence="1">
    <location>
        <begin position="508"/>
        <end position="521"/>
    </location>
</feature>
<feature type="compositionally biased region" description="Acidic residues" evidence="1">
    <location>
        <begin position="673"/>
        <end position="684"/>
    </location>
</feature>
<feature type="domain" description="VHS" evidence="2">
    <location>
        <begin position="347"/>
        <end position="468"/>
    </location>
</feature>
<evidence type="ECO:0000313" key="3">
    <source>
        <dbReference type="EMBL" id="PWN20939.1"/>
    </source>
</evidence>
<dbReference type="GO" id="GO:0007015">
    <property type="term" value="P:actin filament organization"/>
    <property type="evidence" value="ECO:0007669"/>
    <property type="project" value="InterPro"/>
</dbReference>
<dbReference type="OrthoDB" id="10255964at2759"/>
<gene>
    <name evidence="3" type="ORF">BCV69DRAFT_179314</name>
</gene>
<feature type="region of interest" description="Disordered" evidence="1">
    <location>
        <begin position="727"/>
        <end position="760"/>
    </location>
</feature>
<proteinExistence type="predicted"/>
<dbReference type="EMBL" id="KZ819326">
    <property type="protein sequence ID" value="PWN20939.1"/>
    <property type="molecule type" value="Genomic_DNA"/>
</dbReference>
<protein>
    <recommendedName>
        <fullName evidence="2">VHS domain-containing protein</fullName>
    </recommendedName>
</protein>
<feature type="region of interest" description="Disordered" evidence="1">
    <location>
        <begin position="669"/>
        <end position="691"/>
    </location>
</feature>
<dbReference type="PANTHER" id="PTHR47789:SF2">
    <property type="entry name" value="VHS DOMAIN-CONTAINING PROTEIN"/>
    <property type="match status" value="1"/>
</dbReference>
<dbReference type="GO" id="GO:0030479">
    <property type="term" value="C:actin cortical patch"/>
    <property type="evidence" value="ECO:0007669"/>
    <property type="project" value="TreeGrafter"/>
</dbReference>
<dbReference type="GO" id="GO:0043130">
    <property type="term" value="F:ubiquitin binding"/>
    <property type="evidence" value="ECO:0007669"/>
    <property type="project" value="InterPro"/>
</dbReference>
<feature type="compositionally biased region" description="Basic and acidic residues" evidence="1">
    <location>
        <begin position="247"/>
        <end position="259"/>
    </location>
</feature>
<accession>A0A316U6S7</accession>
<feature type="compositionally biased region" description="Polar residues" evidence="1">
    <location>
        <begin position="26"/>
        <end position="38"/>
    </location>
</feature>
<dbReference type="RefSeq" id="XP_025348099.1">
    <property type="nucleotide sequence ID" value="XM_025489556.1"/>
</dbReference>
<dbReference type="PANTHER" id="PTHR47789">
    <property type="entry name" value="LAS SEVENTEEN-BINDING PROTEIN 5"/>
    <property type="match status" value="1"/>
</dbReference>
<feature type="compositionally biased region" description="Polar residues" evidence="1">
    <location>
        <begin position="57"/>
        <end position="76"/>
    </location>
</feature>
<dbReference type="GO" id="GO:0051666">
    <property type="term" value="P:actin cortical patch localization"/>
    <property type="evidence" value="ECO:0007669"/>
    <property type="project" value="TreeGrafter"/>
</dbReference>
<dbReference type="GeneID" id="37011290"/>
<feature type="region of interest" description="Disordered" evidence="1">
    <location>
        <begin position="498"/>
        <end position="522"/>
    </location>
</feature>
<evidence type="ECO:0000313" key="4">
    <source>
        <dbReference type="Proteomes" id="UP000245942"/>
    </source>
</evidence>
<dbReference type="AlphaFoldDB" id="A0A316U6S7"/>
<dbReference type="Gene3D" id="1.25.40.90">
    <property type="match status" value="1"/>
</dbReference>
<feature type="compositionally biased region" description="Polar residues" evidence="1">
    <location>
        <begin position="289"/>
        <end position="299"/>
    </location>
</feature>
<dbReference type="SUPFAM" id="SSF48464">
    <property type="entry name" value="ENTH/VHS domain"/>
    <property type="match status" value="1"/>
</dbReference>
<dbReference type="GO" id="GO:0035091">
    <property type="term" value="F:phosphatidylinositol binding"/>
    <property type="evidence" value="ECO:0007669"/>
    <property type="project" value="InterPro"/>
</dbReference>
<dbReference type="InterPro" id="IPR002014">
    <property type="entry name" value="VHS_dom"/>
</dbReference>
<feature type="region of interest" description="Disordered" evidence="1">
    <location>
        <begin position="1"/>
        <end position="264"/>
    </location>
</feature>
<dbReference type="CDD" id="cd16980">
    <property type="entry name" value="VHS_Lsb5"/>
    <property type="match status" value="1"/>
</dbReference>
<dbReference type="STRING" id="1684307.A0A316U6S7"/>
<feature type="compositionally biased region" description="Polar residues" evidence="1">
    <location>
        <begin position="181"/>
        <end position="195"/>
    </location>
</feature>
<dbReference type="Pfam" id="PF00790">
    <property type="entry name" value="VHS"/>
    <property type="match status" value="1"/>
</dbReference>
<dbReference type="SMART" id="SM00288">
    <property type="entry name" value="VHS"/>
    <property type="match status" value="1"/>
</dbReference>
<feature type="region of interest" description="Disordered" evidence="1">
    <location>
        <begin position="536"/>
        <end position="559"/>
    </location>
</feature>
<dbReference type="Proteomes" id="UP000245942">
    <property type="component" value="Unassembled WGS sequence"/>
</dbReference>
<dbReference type="GO" id="GO:0006897">
    <property type="term" value="P:endocytosis"/>
    <property type="evidence" value="ECO:0007669"/>
    <property type="project" value="InterPro"/>
</dbReference>
<sequence>MKRLLAKGGAKGDLTPYQPDQRDSPDSYQGYPSPQQSHRIPLGDSGNTGYIPRQVNRRSYQVPTASPQPLQASMHSTYPAYEEDEAQHHQYGSHPPQHGRRASQGREALPESRSQQAISGAVGHHRPGFPPSFGSSYDGRAEGQITRETPSKKEGGLFKGLRRHQKTASRTPSSHMEELSMQRSYSNSPESSQFFASDAQHVRSHGPSRSGSSGSREEANAVRNGPAVYESYGMSSGEGLRSSHSLNRGEMDRQPESKKPGVNRMWAGLAARGRAIETMLHQEDKSADASRTGSPQASGRNDVYAQKVIPLGPQKKDKWFDLKGKGGAALKGRTHEEGEVTAKIGWLCSDRASKSDWSHILSFADTLAISEEASKEACQALRREFKLGEPESQKRAVKVWAVLFVNSSDLFRLQIVKKSFLEILEQTVIDPKTSLKVKERLLDAWAMLAYQYQGVPQLSALTKSYNRVCPSDRAMNGEPLDLEHEIFSVPSTDIAVQPARQSQQFQGQAPHQPPQQSNQQQAFYEDRHAEVNEHNPHAIAQDEEEVDQSEESDDGDDPDTIVLLFEACEVARLDASLLIDNLTSCGLHSSEVQELVRRCRHSLELLNSQMEWTNLQVARAHFRLAEERLLKETQGSAELPNGSSEGREVVQERLLASMEEARGMLVGSLGLVEETEREEREEEEERRVTELSKHDFRIDRSIQVQASSSLSGSSLCQCRAARVLRPQERRLQSSPSVLSLPSPPAPRPYLPDLQNEEQTS</sequence>
<dbReference type="PROSITE" id="PS50179">
    <property type="entry name" value="VHS"/>
    <property type="match status" value="1"/>
</dbReference>